<feature type="transmembrane region" description="Helical" evidence="1">
    <location>
        <begin position="238"/>
        <end position="256"/>
    </location>
</feature>
<dbReference type="RefSeq" id="WP_310282790.1">
    <property type="nucleotide sequence ID" value="NZ_JAVDWQ010000012.1"/>
</dbReference>
<accession>A0ABU1YB10</accession>
<sequence length="471" mass="54559">MILNLIQNEWLQWRRNSQIKRLLGFLIFISLIALLHQINYQSNLLDTRLKAQEDSRKEWLGQELKHPHMAAHFGNYAYKKPTSLQCLDPGLSIYTGTSVYMEPHRQNDFLFSKSQESDTGLRFGWLSPALICQLILPLFIILFTFNSVNGEFEKGTMQLLLAQGASFRKILFSKVLAAFILFESFIIPYFLLTAIVSWKVFGGDLNPASLTYLLLVYSLYSLIWCLLGVLVSAHIKKIGVSIAVLLLVWMFSNIIMPRMSANLAENIYPLITNYDLKKQIKESIENGLDGHDPTSDRALKIEKDLLVKYKVDSVQQLPFNFEGYIMQQSEEYSSKAYDLHFKKIFATLQNQKKVQTWMGIASPYILIRNLSMTTCNAGLESEIDFQTQAENYRRSFVQNMNNDMKDNSAYNSFETYRVKKGKYEAIADLQTENRSLTWLLHSVFIENIWLFIWGLSLFILMFRSRSNKIYS</sequence>
<name>A0ABU1YB10_9FLAO</name>
<feature type="transmembrane region" description="Helical" evidence="1">
    <location>
        <begin position="123"/>
        <end position="145"/>
    </location>
</feature>
<dbReference type="PANTHER" id="PTHR43471">
    <property type="entry name" value="ABC TRANSPORTER PERMEASE"/>
    <property type="match status" value="1"/>
</dbReference>
<dbReference type="Pfam" id="PF12679">
    <property type="entry name" value="ABC2_membrane_2"/>
    <property type="match status" value="1"/>
</dbReference>
<protein>
    <submittedName>
        <fullName evidence="2">ABC-2 type transport system permease protein</fullName>
    </submittedName>
</protein>
<dbReference type="Proteomes" id="UP001269081">
    <property type="component" value="Unassembled WGS sequence"/>
</dbReference>
<reference evidence="2 3" key="1">
    <citation type="submission" date="2023-07" db="EMBL/GenBank/DDBJ databases">
        <title>Sorghum-associated microbial communities from plants grown in Nebraska, USA.</title>
        <authorList>
            <person name="Schachtman D."/>
        </authorList>
    </citation>
    <scope>NUCLEOTIDE SEQUENCE [LARGE SCALE GENOMIC DNA]</scope>
    <source>
        <strain evidence="2 3">4129</strain>
    </source>
</reference>
<feature type="transmembrane region" description="Helical" evidence="1">
    <location>
        <begin position="210"/>
        <end position="231"/>
    </location>
</feature>
<comment type="caution">
    <text evidence="2">The sequence shown here is derived from an EMBL/GenBank/DDBJ whole genome shotgun (WGS) entry which is preliminary data.</text>
</comment>
<dbReference type="PANTHER" id="PTHR43471:SF1">
    <property type="entry name" value="ABC TRANSPORTER PERMEASE PROTEIN NOSY-RELATED"/>
    <property type="match status" value="1"/>
</dbReference>
<keyword evidence="3" id="KW-1185">Reference proteome</keyword>
<keyword evidence="1" id="KW-0472">Membrane</keyword>
<dbReference type="EMBL" id="JAVDWQ010000012">
    <property type="protein sequence ID" value="MDR7211432.1"/>
    <property type="molecule type" value="Genomic_DNA"/>
</dbReference>
<keyword evidence="1" id="KW-0812">Transmembrane</keyword>
<keyword evidence="1" id="KW-1133">Transmembrane helix</keyword>
<dbReference type="InterPro" id="IPR021913">
    <property type="entry name" value="DUF3526"/>
</dbReference>
<organism evidence="2 3">
    <name type="scientific">Flavobacterium piscis</name>
    <dbReference type="NCBI Taxonomy" id="1114874"/>
    <lineage>
        <taxon>Bacteria</taxon>
        <taxon>Pseudomonadati</taxon>
        <taxon>Bacteroidota</taxon>
        <taxon>Flavobacteriia</taxon>
        <taxon>Flavobacteriales</taxon>
        <taxon>Flavobacteriaceae</taxon>
        <taxon>Flavobacterium</taxon>
    </lineage>
</organism>
<evidence type="ECO:0000313" key="2">
    <source>
        <dbReference type="EMBL" id="MDR7211432.1"/>
    </source>
</evidence>
<dbReference type="Pfam" id="PF12040">
    <property type="entry name" value="DUF3526"/>
    <property type="match status" value="1"/>
</dbReference>
<evidence type="ECO:0000256" key="1">
    <source>
        <dbReference type="SAM" id="Phobius"/>
    </source>
</evidence>
<feature type="transmembrane region" description="Helical" evidence="1">
    <location>
        <begin position="175"/>
        <end position="198"/>
    </location>
</feature>
<gene>
    <name evidence="2" type="ORF">J2W48_003386</name>
</gene>
<evidence type="ECO:0000313" key="3">
    <source>
        <dbReference type="Proteomes" id="UP001269081"/>
    </source>
</evidence>
<feature type="transmembrane region" description="Helical" evidence="1">
    <location>
        <begin position="21"/>
        <end position="40"/>
    </location>
</feature>
<feature type="transmembrane region" description="Helical" evidence="1">
    <location>
        <begin position="438"/>
        <end position="462"/>
    </location>
</feature>
<proteinExistence type="predicted"/>